<evidence type="ECO:0000313" key="3">
    <source>
        <dbReference type="EMBL" id="MCK8679880.1"/>
    </source>
</evidence>
<dbReference type="EMBL" id="JALPTH010000021">
    <property type="protein sequence ID" value="MCK8679880.1"/>
    <property type="molecule type" value="Genomic_DNA"/>
</dbReference>
<dbReference type="RefSeq" id="WP_248635694.1">
    <property type="nucleotide sequence ID" value="NZ_JALPTH010000021.1"/>
</dbReference>
<feature type="compositionally biased region" description="Basic and acidic residues" evidence="1">
    <location>
        <begin position="279"/>
        <end position="291"/>
    </location>
</feature>
<organism evidence="3 4">
    <name type="scientific">Streptomyces lichenis</name>
    <dbReference type="NCBI Taxonomy" id="2306967"/>
    <lineage>
        <taxon>Bacteria</taxon>
        <taxon>Bacillati</taxon>
        <taxon>Actinomycetota</taxon>
        <taxon>Actinomycetes</taxon>
        <taxon>Kitasatosporales</taxon>
        <taxon>Streptomycetaceae</taxon>
        <taxon>Streptomyces</taxon>
    </lineage>
</organism>
<feature type="compositionally biased region" description="Basic and acidic residues" evidence="1">
    <location>
        <begin position="71"/>
        <end position="88"/>
    </location>
</feature>
<dbReference type="Pfam" id="PF11350">
    <property type="entry name" value="DUF3152"/>
    <property type="match status" value="1"/>
</dbReference>
<feature type="compositionally biased region" description="Low complexity" evidence="1">
    <location>
        <begin position="171"/>
        <end position="185"/>
    </location>
</feature>
<feature type="region of interest" description="Disordered" evidence="1">
    <location>
        <begin position="1"/>
        <end position="152"/>
    </location>
</feature>
<feature type="region of interest" description="Disordered" evidence="1">
    <location>
        <begin position="234"/>
        <end position="299"/>
    </location>
</feature>
<feature type="region of interest" description="Disordered" evidence="1">
    <location>
        <begin position="167"/>
        <end position="206"/>
    </location>
</feature>
<dbReference type="Proteomes" id="UP001522868">
    <property type="component" value="Unassembled WGS sequence"/>
</dbReference>
<comment type="caution">
    <text evidence="3">The sequence shown here is derived from an EMBL/GenBank/DDBJ whole genome shotgun (WGS) entry which is preliminary data.</text>
</comment>
<proteinExistence type="predicted"/>
<reference evidence="3 4" key="1">
    <citation type="submission" date="2022-04" db="EMBL/GenBank/DDBJ databases">
        <title>Streptomyces sp. nov. LCR6-01 isolated from Lichen of Dirinaria sp.</title>
        <authorList>
            <person name="Kanchanasin P."/>
            <person name="Tanasupawat S."/>
            <person name="Phongsopitanun W."/>
        </authorList>
    </citation>
    <scope>NUCLEOTIDE SEQUENCE [LARGE SCALE GENOMIC DNA]</scope>
    <source>
        <strain evidence="3 4">LCR6-01</strain>
    </source>
</reference>
<evidence type="ECO:0000256" key="1">
    <source>
        <dbReference type="SAM" id="MobiDB-lite"/>
    </source>
</evidence>
<name>A0ABT0IEW8_9ACTN</name>
<dbReference type="InterPro" id="IPR022603">
    <property type="entry name" value="DUF3152"/>
</dbReference>
<protein>
    <submittedName>
        <fullName evidence="3">DUF3152 domain-containing protein</fullName>
    </submittedName>
</protein>
<sequence length="496" mass="50340">MGRHSRRGAAPQGSERARRAEGAEAAASGEAAERSAMGRRPRVAAPAAPAPQAPEPHHRGAGPESHPVRGGHPEERGADGYGTKEYRRGGGRYGDWQAEPRDGGATGGRPRDGGATEGGPAGQGPGGRRASGQGALGSRPGGGGRNPGPRHEYLAIFDAGPVARPLGGPTGAVPASGSGARVAAGGPPGPEGPVAVAKDGPSGSGGGLARTLTGIAAAAVTTVLAIVVAGQVTGAGPDGPSSRAAGVSAAPGLADSGTTEENGKGEAEGSRKGPGADGPDARSGRTDRSEGRAAPPPTYAQLMVRRFPLAPKLKGSGEFDAVPGLDKAPGKGRKIRYRIDVEKGLGLDAGLFARAAQETLNDNRSWAHGGAMTFERISSGRPDFVLTLASPGTTAFWCAKSELDITEQNVSCDSARTDRVMINAYRWAQGSQTFGPAAMLPYRQMLINHEVGHRLGHGHVNCSTEGSLAPVMQQQTKSLDIGGVKCRANPWAFPDG</sequence>
<evidence type="ECO:0000259" key="2">
    <source>
        <dbReference type="Pfam" id="PF11350"/>
    </source>
</evidence>
<feature type="compositionally biased region" description="Gly residues" evidence="1">
    <location>
        <begin position="115"/>
        <end position="129"/>
    </location>
</feature>
<accession>A0ABT0IEW8</accession>
<evidence type="ECO:0000313" key="4">
    <source>
        <dbReference type="Proteomes" id="UP001522868"/>
    </source>
</evidence>
<gene>
    <name evidence="3" type="ORF">M1O15_21295</name>
</gene>
<dbReference type="SUPFAM" id="SSF55486">
    <property type="entry name" value="Metalloproteases ('zincins'), catalytic domain"/>
    <property type="match status" value="1"/>
</dbReference>
<feature type="compositionally biased region" description="Basic and acidic residues" evidence="1">
    <location>
        <begin position="261"/>
        <end position="271"/>
    </location>
</feature>
<feature type="domain" description="DUF3152" evidence="2">
    <location>
        <begin position="314"/>
        <end position="494"/>
    </location>
</feature>
<keyword evidence="4" id="KW-1185">Reference proteome</keyword>